<dbReference type="EMBL" id="CP002582">
    <property type="protein sequence ID" value="ADZ81907.1"/>
    <property type="molecule type" value="Genomic_DNA"/>
</dbReference>
<name>F2JHW3_CELLD</name>
<dbReference type="AlphaFoldDB" id="F2JHW3"/>
<dbReference type="RefSeq" id="WP_013655208.1">
    <property type="nucleotide sequence ID" value="NC_015275.1"/>
</dbReference>
<dbReference type="STRING" id="642492.Clole_0150"/>
<proteinExistence type="predicted"/>
<dbReference type="HOGENOM" id="CLU_2315173_0_0_9"/>
<evidence type="ECO:0000313" key="2">
    <source>
        <dbReference type="Proteomes" id="UP000008467"/>
    </source>
</evidence>
<reference evidence="1 2" key="1">
    <citation type="journal article" date="2011" name="J. Bacteriol.">
        <title>Complete genome sequence of the cellulose-degrading bacterium Cellulosilyticum lentocellum.</title>
        <authorList>
            <consortium name="US DOE Joint Genome Institute"/>
            <person name="Miller D.A."/>
            <person name="Suen G."/>
            <person name="Bruce D."/>
            <person name="Copeland A."/>
            <person name="Cheng J.F."/>
            <person name="Detter C."/>
            <person name="Goodwin L.A."/>
            <person name="Han C.S."/>
            <person name="Hauser L.J."/>
            <person name="Land M.L."/>
            <person name="Lapidus A."/>
            <person name="Lucas S."/>
            <person name="Meincke L."/>
            <person name="Pitluck S."/>
            <person name="Tapia R."/>
            <person name="Teshima H."/>
            <person name="Woyke T."/>
            <person name="Fox B.G."/>
            <person name="Angert E.R."/>
            <person name="Currie C.R."/>
        </authorList>
    </citation>
    <scope>NUCLEOTIDE SEQUENCE [LARGE SCALE GENOMIC DNA]</scope>
    <source>
        <strain evidence="2">ATCC 49066 / DSM 5427 / NCIMB 11756 / RHM5</strain>
    </source>
</reference>
<evidence type="ECO:0008006" key="3">
    <source>
        <dbReference type="Google" id="ProtNLM"/>
    </source>
</evidence>
<dbReference type="Proteomes" id="UP000008467">
    <property type="component" value="Chromosome"/>
</dbReference>
<sequence>MNRKEAFRRWLQNETVAKTGRSIPAKTIESYIKGVSHLSDAMYENGVIDKRLYSMNQSGELEGAISAIKKSHVYINMNNESGNVLHKALNQYVKFCSNQ</sequence>
<evidence type="ECO:0000313" key="1">
    <source>
        <dbReference type="EMBL" id="ADZ81907.1"/>
    </source>
</evidence>
<dbReference type="KEGG" id="cle:Clole_0150"/>
<keyword evidence="2" id="KW-1185">Reference proteome</keyword>
<organism evidence="1 2">
    <name type="scientific">Cellulosilyticum lentocellum (strain ATCC 49066 / DSM 5427 / NCIMB 11756 / RHM5)</name>
    <name type="common">Clostridium lentocellum</name>
    <dbReference type="NCBI Taxonomy" id="642492"/>
    <lineage>
        <taxon>Bacteria</taxon>
        <taxon>Bacillati</taxon>
        <taxon>Bacillota</taxon>
        <taxon>Clostridia</taxon>
        <taxon>Lachnospirales</taxon>
        <taxon>Cellulosilyticaceae</taxon>
        <taxon>Cellulosilyticum</taxon>
    </lineage>
</organism>
<gene>
    <name evidence="1" type="ordered locus">Clole_0150</name>
</gene>
<accession>F2JHW3</accession>
<protein>
    <recommendedName>
        <fullName evidence="3">Integrase SAM-like N-terminal domain-containing protein</fullName>
    </recommendedName>
</protein>